<dbReference type="Proteomes" id="UP000315095">
    <property type="component" value="Unassembled WGS sequence"/>
</dbReference>
<name>A0A4P5NRG5_9PROT</name>
<protein>
    <recommendedName>
        <fullName evidence="3">DUF3553 domain-containing protein</fullName>
    </recommendedName>
</protein>
<reference evidence="2" key="1">
    <citation type="submission" date="2017-01" db="EMBL/GenBank/DDBJ databases">
        <title>Komagataeibacter sp. MSKU9 whole genome sequencing project.</title>
        <authorList>
            <person name="Matsutani M."/>
            <person name="Naloka K."/>
            <person name="Theeragool G."/>
            <person name="Yakushi T."/>
            <person name="Matsushita K."/>
        </authorList>
    </citation>
    <scope>NUCLEOTIDE SEQUENCE [LARGE SCALE GENOMIC DNA]</scope>
    <source>
        <strain evidence="2">MSKU9</strain>
    </source>
</reference>
<accession>A0A4P5NRG5</accession>
<dbReference type="AlphaFoldDB" id="A0A4P5NRG5"/>
<evidence type="ECO:0000313" key="1">
    <source>
        <dbReference type="EMBL" id="GCE82744.1"/>
    </source>
</evidence>
<keyword evidence="2" id="KW-1185">Reference proteome</keyword>
<sequence>MGFNKTRTGPICPVMAPMQEPRDIMVTPPFRSFLVPGQLVSHPDHPEWGEGQVQSAIGHRVTVMFPHAGKVLVDATVVQLTVLS</sequence>
<comment type="caution">
    <text evidence="1">The sequence shown here is derived from an EMBL/GenBank/DDBJ whole genome shotgun (WGS) entry which is preliminary data.</text>
</comment>
<proteinExistence type="predicted"/>
<evidence type="ECO:0000313" key="2">
    <source>
        <dbReference type="Proteomes" id="UP000315095"/>
    </source>
</evidence>
<dbReference type="Pfam" id="PF12073">
    <property type="entry name" value="DUF3553"/>
    <property type="match status" value="1"/>
</dbReference>
<dbReference type="InterPro" id="IPR021938">
    <property type="entry name" value="DUF3553"/>
</dbReference>
<dbReference type="EMBL" id="BDLU01000027">
    <property type="protein sequence ID" value="GCE82744.1"/>
    <property type="molecule type" value="Genomic_DNA"/>
</dbReference>
<gene>
    <name evidence="1" type="ORF">MSKU9_0885</name>
</gene>
<evidence type="ECO:0008006" key="3">
    <source>
        <dbReference type="Google" id="ProtNLM"/>
    </source>
</evidence>
<organism evidence="1 2">
    <name type="scientific">Komagataeibacter diospyri</name>
    <dbReference type="NCBI Taxonomy" id="1932662"/>
    <lineage>
        <taxon>Bacteria</taxon>
        <taxon>Pseudomonadati</taxon>
        <taxon>Pseudomonadota</taxon>
        <taxon>Alphaproteobacteria</taxon>
        <taxon>Acetobacterales</taxon>
        <taxon>Acetobacteraceae</taxon>
        <taxon>Komagataeibacter</taxon>
    </lineage>
</organism>
<accession>A0A4P5NWU5</accession>